<evidence type="ECO:0000313" key="2">
    <source>
        <dbReference type="EMBL" id="NYI05449.1"/>
    </source>
</evidence>
<accession>A0A852ZSY9</accession>
<feature type="transmembrane region" description="Helical" evidence="1">
    <location>
        <begin position="45"/>
        <end position="63"/>
    </location>
</feature>
<name>A0A852ZSY9_9ACTN</name>
<evidence type="ECO:0000256" key="1">
    <source>
        <dbReference type="SAM" id="Phobius"/>
    </source>
</evidence>
<comment type="caution">
    <text evidence="2">The sequence shown here is derived from an EMBL/GenBank/DDBJ whole genome shotgun (WGS) entry which is preliminary data.</text>
</comment>
<protein>
    <submittedName>
        <fullName evidence="2">Uncharacterized protein</fullName>
    </submittedName>
</protein>
<keyword evidence="1" id="KW-0812">Transmembrane</keyword>
<keyword evidence="1" id="KW-0472">Membrane</keyword>
<keyword evidence="1" id="KW-1133">Transmembrane helix</keyword>
<gene>
    <name evidence="2" type="ORF">FHU37_002392</name>
</gene>
<dbReference type="EMBL" id="JACBZD010000001">
    <property type="protein sequence ID" value="NYI05449.1"/>
    <property type="molecule type" value="Genomic_DNA"/>
</dbReference>
<dbReference type="Proteomes" id="UP000567795">
    <property type="component" value="Unassembled WGS sequence"/>
</dbReference>
<dbReference type="AlphaFoldDB" id="A0A852ZSY9"/>
<proteinExistence type="predicted"/>
<evidence type="ECO:0000313" key="3">
    <source>
        <dbReference type="Proteomes" id="UP000567795"/>
    </source>
</evidence>
<sequence>MDTVKQQLDKLPTLARYGVIAVGVVLAAWVLFSLIGFLATLVFRVAVWVLVVGAAVLILQRLLGRNRS</sequence>
<reference evidence="2 3" key="1">
    <citation type="submission" date="2020-07" db="EMBL/GenBank/DDBJ databases">
        <title>Sequencing the genomes of 1000 actinobacteria strains.</title>
        <authorList>
            <person name="Klenk H.-P."/>
        </authorList>
    </citation>
    <scope>NUCLEOTIDE SEQUENCE [LARGE SCALE GENOMIC DNA]</scope>
    <source>
        <strain evidence="2 3">DSM 42178</strain>
    </source>
</reference>
<organism evidence="2 3">
    <name type="scientific">Allostreptomyces psammosilenae</name>
    <dbReference type="NCBI Taxonomy" id="1892865"/>
    <lineage>
        <taxon>Bacteria</taxon>
        <taxon>Bacillati</taxon>
        <taxon>Actinomycetota</taxon>
        <taxon>Actinomycetes</taxon>
        <taxon>Kitasatosporales</taxon>
        <taxon>Streptomycetaceae</taxon>
        <taxon>Allostreptomyces</taxon>
    </lineage>
</organism>
<keyword evidence="3" id="KW-1185">Reference proteome</keyword>
<feature type="transmembrane region" description="Helical" evidence="1">
    <location>
        <begin position="14"/>
        <end position="39"/>
    </location>
</feature>
<dbReference type="RefSeq" id="WP_179814184.1">
    <property type="nucleotide sequence ID" value="NZ_JACBZD010000001.1"/>
</dbReference>